<dbReference type="EMBL" id="JAPWTJ010000316">
    <property type="protein sequence ID" value="KAJ8979764.1"/>
    <property type="molecule type" value="Genomic_DNA"/>
</dbReference>
<sequence length="194" mass="21186">MKAFFLLALLIFPAVIFTFDNGNKMLSYGEEDPLEDEAEVEGESDEAEIEVSGADEDEEEVTNTASPDADTTLLFVKPVPTGASQLGMYLSDTYATNEGLRSAATSAIGKASRVPKTDSPNGYEQLREPDQEKQRILRSTPDGTQASNRPMPNISRQWQAGYAQMASGNKRMKETSSHVLTECPAIAWLQLGKC</sequence>
<gene>
    <name evidence="3" type="ORF">NQ317_015241</name>
</gene>
<feature type="compositionally biased region" description="Acidic residues" evidence="1">
    <location>
        <begin position="36"/>
        <end position="61"/>
    </location>
</feature>
<accession>A0ABQ9JQB6</accession>
<name>A0ABQ9JQB6_9CUCU</name>
<evidence type="ECO:0000256" key="2">
    <source>
        <dbReference type="SAM" id="SignalP"/>
    </source>
</evidence>
<keyword evidence="4" id="KW-1185">Reference proteome</keyword>
<feature type="region of interest" description="Disordered" evidence="1">
    <location>
        <begin position="106"/>
        <end position="134"/>
    </location>
</feature>
<evidence type="ECO:0000313" key="3">
    <source>
        <dbReference type="EMBL" id="KAJ8979764.1"/>
    </source>
</evidence>
<organism evidence="3 4">
    <name type="scientific">Molorchus minor</name>
    <dbReference type="NCBI Taxonomy" id="1323400"/>
    <lineage>
        <taxon>Eukaryota</taxon>
        <taxon>Metazoa</taxon>
        <taxon>Ecdysozoa</taxon>
        <taxon>Arthropoda</taxon>
        <taxon>Hexapoda</taxon>
        <taxon>Insecta</taxon>
        <taxon>Pterygota</taxon>
        <taxon>Neoptera</taxon>
        <taxon>Endopterygota</taxon>
        <taxon>Coleoptera</taxon>
        <taxon>Polyphaga</taxon>
        <taxon>Cucujiformia</taxon>
        <taxon>Chrysomeloidea</taxon>
        <taxon>Cerambycidae</taxon>
        <taxon>Lamiinae</taxon>
        <taxon>Monochamini</taxon>
        <taxon>Molorchus</taxon>
    </lineage>
</organism>
<dbReference type="Proteomes" id="UP001162164">
    <property type="component" value="Unassembled WGS sequence"/>
</dbReference>
<reference evidence="3" key="1">
    <citation type="journal article" date="2023" name="Insect Mol. Biol.">
        <title>Genome sequencing provides insights into the evolution of gene families encoding plant cell wall-degrading enzymes in longhorned beetles.</title>
        <authorList>
            <person name="Shin N.R."/>
            <person name="Okamura Y."/>
            <person name="Kirsch R."/>
            <person name="Pauchet Y."/>
        </authorList>
    </citation>
    <scope>NUCLEOTIDE SEQUENCE</scope>
    <source>
        <strain evidence="3">MMC_N1</strain>
    </source>
</reference>
<keyword evidence="2" id="KW-0732">Signal</keyword>
<feature type="chain" id="PRO_5047206210" evidence="2">
    <location>
        <begin position="19"/>
        <end position="194"/>
    </location>
</feature>
<proteinExistence type="predicted"/>
<feature type="compositionally biased region" description="Basic and acidic residues" evidence="1">
    <location>
        <begin position="125"/>
        <end position="134"/>
    </location>
</feature>
<comment type="caution">
    <text evidence="3">The sequence shown here is derived from an EMBL/GenBank/DDBJ whole genome shotgun (WGS) entry which is preliminary data.</text>
</comment>
<evidence type="ECO:0000256" key="1">
    <source>
        <dbReference type="SAM" id="MobiDB-lite"/>
    </source>
</evidence>
<evidence type="ECO:0000313" key="4">
    <source>
        <dbReference type="Proteomes" id="UP001162164"/>
    </source>
</evidence>
<protein>
    <submittedName>
        <fullName evidence="3">Uncharacterized protein</fullName>
    </submittedName>
</protein>
<feature type="region of interest" description="Disordered" evidence="1">
    <location>
        <begin position="36"/>
        <end position="68"/>
    </location>
</feature>
<feature type="signal peptide" evidence="2">
    <location>
        <begin position="1"/>
        <end position="18"/>
    </location>
</feature>